<dbReference type="InterPro" id="IPR005651">
    <property type="entry name" value="Trm112-like"/>
</dbReference>
<dbReference type="PANTHER" id="PTHR33505:SF4">
    <property type="entry name" value="PROTEIN PREY, MITOCHONDRIAL"/>
    <property type="match status" value="1"/>
</dbReference>
<organism evidence="6 7">
    <name type="scientific">Parambassis ranga</name>
    <name type="common">Indian glassy fish</name>
    <dbReference type="NCBI Taxonomy" id="210632"/>
    <lineage>
        <taxon>Eukaryota</taxon>
        <taxon>Metazoa</taxon>
        <taxon>Chordata</taxon>
        <taxon>Craniata</taxon>
        <taxon>Vertebrata</taxon>
        <taxon>Euteleostomi</taxon>
        <taxon>Actinopterygii</taxon>
        <taxon>Neopterygii</taxon>
        <taxon>Teleostei</taxon>
        <taxon>Neoteleostei</taxon>
        <taxon>Acanthomorphata</taxon>
        <taxon>Ovalentaria</taxon>
        <taxon>Ambassidae</taxon>
        <taxon>Parambassis</taxon>
    </lineage>
</organism>
<dbReference type="RefSeq" id="XP_028263882.1">
    <property type="nucleotide sequence ID" value="XM_028408081.1"/>
</dbReference>
<accession>A0A6P7ILH4</accession>
<dbReference type="SUPFAM" id="SSF158997">
    <property type="entry name" value="Trm112p-like"/>
    <property type="match status" value="1"/>
</dbReference>
<comment type="subcellular location">
    <subcellularLocation>
        <location evidence="1">Mitochondrion</location>
    </subcellularLocation>
</comment>
<dbReference type="InParanoid" id="A0A6P7ILH4"/>
<dbReference type="HAMAP" id="MF_01187">
    <property type="entry name" value="UPF0434"/>
    <property type="match status" value="1"/>
</dbReference>
<reference evidence="7" key="1">
    <citation type="submission" date="2025-08" db="UniProtKB">
        <authorList>
            <consortium name="RefSeq"/>
        </authorList>
    </citation>
    <scope>IDENTIFICATION</scope>
</reference>
<comment type="similarity">
    <text evidence="4">Belongs to the PREY family.</text>
</comment>
<dbReference type="FunFam" id="2.20.25.10:FF:000017">
    <property type="entry name" value="protein preY, mitochondrial"/>
    <property type="match status" value="1"/>
</dbReference>
<dbReference type="CTD" id="100996939"/>
<dbReference type="Pfam" id="PF03966">
    <property type="entry name" value="Trm112p"/>
    <property type="match status" value="1"/>
</dbReference>
<dbReference type="AlphaFoldDB" id="A0A6P7ILH4"/>
<evidence type="ECO:0000256" key="2">
    <source>
        <dbReference type="ARBA" id="ARBA00022946"/>
    </source>
</evidence>
<name>A0A6P7ILH4_9TELE</name>
<keyword evidence="6" id="KW-1185">Reference proteome</keyword>
<dbReference type="Proteomes" id="UP000515145">
    <property type="component" value="Chromosome 6"/>
</dbReference>
<evidence type="ECO:0000256" key="1">
    <source>
        <dbReference type="ARBA" id="ARBA00004173"/>
    </source>
</evidence>
<proteinExistence type="inferred from homology"/>
<evidence type="ECO:0000313" key="7">
    <source>
        <dbReference type="RefSeq" id="XP_028263882.1"/>
    </source>
</evidence>
<dbReference type="OrthoDB" id="1884515at2759"/>
<keyword evidence="3" id="KW-0496">Mitochondrion</keyword>
<dbReference type="GO" id="GO:0005739">
    <property type="term" value="C:mitochondrion"/>
    <property type="evidence" value="ECO:0007669"/>
    <property type="project" value="UniProtKB-SubCell"/>
</dbReference>
<dbReference type="GeneID" id="114437414"/>
<evidence type="ECO:0000256" key="5">
    <source>
        <dbReference type="ARBA" id="ARBA00040939"/>
    </source>
</evidence>
<evidence type="ECO:0000256" key="4">
    <source>
        <dbReference type="ARBA" id="ARBA00038479"/>
    </source>
</evidence>
<evidence type="ECO:0000313" key="6">
    <source>
        <dbReference type="Proteomes" id="UP000515145"/>
    </source>
</evidence>
<dbReference type="Gene3D" id="2.20.25.10">
    <property type="match status" value="1"/>
</dbReference>
<gene>
    <name evidence="7" type="primary">pyurf</name>
</gene>
<sequence length="114" mass="12814">MFKNVLSRLGIETVRFHRNVKHRPLIQTLTSASVSARSFTDVKDEVQPPFDPSLLDVLVCPLSKKPLRYEAQTNELVNEELGIAYPIVDGIPNMIPQEARLIQKDADTSNTPTQ</sequence>
<dbReference type="PANTHER" id="PTHR33505">
    <property type="entry name" value="ZGC:162634"/>
    <property type="match status" value="1"/>
</dbReference>
<evidence type="ECO:0000256" key="3">
    <source>
        <dbReference type="ARBA" id="ARBA00023128"/>
    </source>
</evidence>
<keyword evidence="2" id="KW-0809">Transit peptide</keyword>
<protein>
    <recommendedName>
        <fullName evidence="5">Protein preY, mitochondrial</fullName>
    </recommendedName>
</protein>